<organism evidence="10 11">
    <name type="scientific">Alicyclobacillus tolerans</name>
    <dbReference type="NCBI Taxonomy" id="90970"/>
    <lineage>
        <taxon>Bacteria</taxon>
        <taxon>Bacillati</taxon>
        <taxon>Bacillota</taxon>
        <taxon>Bacilli</taxon>
        <taxon>Bacillales</taxon>
        <taxon>Alicyclobacillaceae</taxon>
        <taxon>Alicyclobacillus</taxon>
    </lineage>
</organism>
<feature type="domain" description="ABC transporter" evidence="9">
    <location>
        <begin position="5"/>
        <end position="245"/>
    </location>
</feature>
<evidence type="ECO:0000313" key="10">
    <source>
        <dbReference type="EMBL" id="SHK46350.1"/>
    </source>
</evidence>
<dbReference type="InterPro" id="IPR050095">
    <property type="entry name" value="ECF_ABC_transporter_ATP-bd"/>
</dbReference>
<evidence type="ECO:0000256" key="3">
    <source>
        <dbReference type="ARBA" id="ARBA00022448"/>
    </source>
</evidence>
<evidence type="ECO:0000313" key="11">
    <source>
        <dbReference type="Proteomes" id="UP000184016"/>
    </source>
</evidence>
<dbReference type="InterPro" id="IPR015856">
    <property type="entry name" value="ABC_transpr_CbiO/EcfA_su"/>
</dbReference>
<evidence type="ECO:0000256" key="2">
    <source>
        <dbReference type="ARBA" id="ARBA00005417"/>
    </source>
</evidence>
<evidence type="ECO:0000256" key="5">
    <source>
        <dbReference type="ARBA" id="ARBA00022741"/>
    </source>
</evidence>
<keyword evidence="11" id="KW-1185">Reference proteome</keyword>
<dbReference type="PANTHER" id="PTHR43553:SF24">
    <property type="entry name" value="ENERGY-COUPLING FACTOR TRANSPORTER ATP-BINDING PROTEIN ECFA1"/>
    <property type="match status" value="1"/>
</dbReference>
<name>A0A1M6SNY9_9BACL</name>
<gene>
    <name evidence="10" type="ORF">SAMN05443507_11441</name>
</gene>
<evidence type="ECO:0000256" key="7">
    <source>
        <dbReference type="ARBA" id="ARBA00022967"/>
    </source>
</evidence>
<keyword evidence="6 10" id="KW-0067">ATP-binding</keyword>
<dbReference type="PROSITE" id="PS50893">
    <property type="entry name" value="ABC_TRANSPORTER_2"/>
    <property type="match status" value="2"/>
</dbReference>
<proteinExistence type="inferred from homology"/>
<evidence type="ECO:0000259" key="9">
    <source>
        <dbReference type="PROSITE" id="PS50893"/>
    </source>
</evidence>
<dbReference type="GO" id="GO:0042626">
    <property type="term" value="F:ATPase-coupled transmembrane transporter activity"/>
    <property type="evidence" value="ECO:0007669"/>
    <property type="project" value="TreeGrafter"/>
</dbReference>
<accession>A0A1M6SNY9</accession>
<dbReference type="PROSITE" id="PS00211">
    <property type="entry name" value="ABC_TRANSPORTER_1"/>
    <property type="match status" value="1"/>
</dbReference>
<dbReference type="InterPro" id="IPR003439">
    <property type="entry name" value="ABC_transporter-like_ATP-bd"/>
</dbReference>
<dbReference type="EMBL" id="FRAF01000014">
    <property type="protein sequence ID" value="SHK46350.1"/>
    <property type="molecule type" value="Genomic_DNA"/>
</dbReference>
<dbReference type="CDD" id="cd03225">
    <property type="entry name" value="ABC_cobalt_CbiO_domain1"/>
    <property type="match status" value="2"/>
</dbReference>
<keyword evidence="7" id="KW-1278">Translocase</keyword>
<protein>
    <submittedName>
        <fullName evidence="10">Energy-coupling factor transport system ATP-binding protein</fullName>
    </submittedName>
</protein>
<sequence>MSFAIDIGQLLYTYPNQLQPALSIENWQVEAGEWVYIQGKNGSGKSTFLKILSGALPRFYGGEVVGTVSFFGHSLIGIDPIEHTRLVGYVHQQPEAQSVYQHVAQEVAFTMENLGFHPSQMHWRVTEVLEMMGILHLRDKPLAELSGGMRQRVALAAAIAHHPKILLLDEPTSQVDPAAAQSILQMIHQFQLEWGMTVVMTEHQSQSIYPYAGQVVILEQGSMVWHGAACEAVAWWRQHNPIFLPITAQYPLCSETSPLEAPLSVQDMRQKLLHGMRQKTAGDSAKISSEDKQIDKRCIDFSKQGTAKVDPVQGLVELQNVNAYYPLAEKLVLQELSLSLKEQSKICLIGPNGSGKSSILRLLAGMLFVHSGKAKGSLLATHMRKGKRMILKDIAYLPQNPAQWLFEESVEEEFRRVFRRFNQPLTEERLVQMLKQVHLLAERHRSPQDLSGGEQLRLSISLTLLLKPRLLLLDEPTRGLDADTRIWLLDELTRWDGTVCMATHDLELVAEWADEVVFIDSGQAVVVDNPRRWMSQAMLYAPVLARAFRGVDDEVFTWKDAGLRGWTLCKSPC</sequence>
<dbReference type="SMART" id="SM00382">
    <property type="entry name" value="AAA"/>
    <property type="match status" value="2"/>
</dbReference>
<dbReference type="InterPro" id="IPR027417">
    <property type="entry name" value="P-loop_NTPase"/>
</dbReference>
<comment type="subcellular location">
    <subcellularLocation>
        <location evidence="1">Cell membrane</location>
        <topology evidence="1">Peripheral membrane protein</topology>
    </subcellularLocation>
</comment>
<dbReference type="GO" id="GO:0043190">
    <property type="term" value="C:ATP-binding cassette (ABC) transporter complex"/>
    <property type="evidence" value="ECO:0007669"/>
    <property type="project" value="TreeGrafter"/>
</dbReference>
<dbReference type="AlphaFoldDB" id="A0A1M6SNY9"/>
<dbReference type="RefSeq" id="WP_072874305.1">
    <property type="nucleotide sequence ID" value="NZ_FRAF01000014.1"/>
</dbReference>
<dbReference type="InterPro" id="IPR003593">
    <property type="entry name" value="AAA+_ATPase"/>
</dbReference>
<dbReference type="OrthoDB" id="501320at2"/>
<feature type="domain" description="ABC transporter" evidence="9">
    <location>
        <begin position="316"/>
        <end position="546"/>
    </location>
</feature>
<evidence type="ECO:0000256" key="4">
    <source>
        <dbReference type="ARBA" id="ARBA00022475"/>
    </source>
</evidence>
<dbReference type="Pfam" id="PF00005">
    <property type="entry name" value="ABC_tran"/>
    <property type="match status" value="2"/>
</dbReference>
<evidence type="ECO:0000256" key="6">
    <source>
        <dbReference type="ARBA" id="ARBA00022840"/>
    </source>
</evidence>
<dbReference type="Proteomes" id="UP000184016">
    <property type="component" value="Unassembled WGS sequence"/>
</dbReference>
<comment type="similarity">
    <text evidence="2">Belongs to the ABC transporter superfamily.</text>
</comment>
<dbReference type="InterPro" id="IPR017871">
    <property type="entry name" value="ABC_transporter-like_CS"/>
</dbReference>
<keyword evidence="4" id="KW-1003">Cell membrane</keyword>
<evidence type="ECO:0000256" key="1">
    <source>
        <dbReference type="ARBA" id="ARBA00004202"/>
    </source>
</evidence>
<dbReference type="GO" id="GO:0005524">
    <property type="term" value="F:ATP binding"/>
    <property type="evidence" value="ECO:0007669"/>
    <property type="project" value="UniProtKB-KW"/>
</dbReference>
<dbReference type="PANTHER" id="PTHR43553">
    <property type="entry name" value="HEAVY METAL TRANSPORTER"/>
    <property type="match status" value="1"/>
</dbReference>
<dbReference type="STRING" id="1830138.SAMN05443507_11441"/>
<keyword evidence="5" id="KW-0547">Nucleotide-binding</keyword>
<evidence type="ECO:0000256" key="8">
    <source>
        <dbReference type="ARBA" id="ARBA00023136"/>
    </source>
</evidence>
<keyword evidence="8" id="KW-0472">Membrane</keyword>
<dbReference type="SUPFAM" id="SSF52540">
    <property type="entry name" value="P-loop containing nucleoside triphosphate hydrolases"/>
    <property type="match status" value="2"/>
</dbReference>
<dbReference type="GO" id="GO:0016887">
    <property type="term" value="F:ATP hydrolysis activity"/>
    <property type="evidence" value="ECO:0007669"/>
    <property type="project" value="InterPro"/>
</dbReference>
<dbReference type="Gene3D" id="3.40.50.300">
    <property type="entry name" value="P-loop containing nucleotide triphosphate hydrolases"/>
    <property type="match status" value="2"/>
</dbReference>
<keyword evidence="3" id="KW-0813">Transport</keyword>
<reference evidence="11" key="1">
    <citation type="submission" date="2016-11" db="EMBL/GenBank/DDBJ databases">
        <authorList>
            <person name="Varghese N."/>
            <person name="Submissions S."/>
        </authorList>
    </citation>
    <scope>NUCLEOTIDE SEQUENCE [LARGE SCALE GENOMIC DNA]</scope>
    <source>
        <strain evidence="11">USBA-503</strain>
    </source>
</reference>